<dbReference type="PANTHER" id="PTHR47406:SF2">
    <property type="entry name" value="ALPHA GLUCURONIDASE N-TERMINAL DOMAIN-CONTAINING PROTEIN"/>
    <property type="match status" value="1"/>
</dbReference>
<gene>
    <name evidence="4" type="ORF">A3F84_19235</name>
</gene>
<evidence type="ECO:0000259" key="3">
    <source>
        <dbReference type="Pfam" id="PF02838"/>
    </source>
</evidence>
<dbReference type="Pfam" id="PF02838">
    <property type="entry name" value="Glyco_hydro_20b"/>
    <property type="match status" value="1"/>
</dbReference>
<organism evidence="4 5">
    <name type="scientific">Handelsmanbacteria sp. (strain RIFCSPLOWO2_12_FULL_64_10)</name>
    <dbReference type="NCBI Taxonomy" id="1817868"/>
    <lineage>
        <taxon>Bacteria</taxon>
        <taxon>Candidatus Handelsmaniibacteriota</taxon>
    </lineage>
</organism>
<comment type="caution">
    <text evidence="4">The sequence shown here is derived from an EMBL/GenBank/DDBJ whole genome shotgun (WGS) entry which is preliminary data.</text>
</comment>
<dbReference type="PANTHER" id="PTHR47406">
    <property type="entry name" value="COAGULATION FACTOR 5/8 TYPE, C-TERMINAL"/>
    <property type="match status" value="1"/>
</dbReference>
<dbReference type="GO" id="GO:0005975">
    <property type="term" value="P:carbohydrate metabolic process"/>
    <property type="evidence" value="ECO:0007669"/>
    <property type="project" value="UniProtKB-ARBA"/>
</dbReference>
<evidence type="ECO:0000313" key="4">
    <source>
        <dbReference type="EMBL" id="OGG52983.1"/>
    </source>
</evidence>
<evidence type="ECO:0000256" key="1">
    <source>
        <dbReference type="ARBA" id="ARBA00022801"/>
    </source>
</evidence>
<dbReference type="InterPro" id="IPR032287">
    <property type="entry name" value="DUF4838"/>
</dbReference>
<sequence length="605" mass="68780">MASKTLTLSDRGEIKTALVLPDGAGEVLREAAADLQSVLEKMTGVAPPMGSDDGKLAPSGRTAIHVGRTACARSLNLDAGDVGVEGYRITTSGRDLFILGGSDSGTSYGVYGLLEDHLGVRWFMPGELFEDVPVQTTLRIAPIHEEVRPHFLHRVFSGIFSLEGAAWERRNRVSRRRPELPYAGFHHALYRIFPVARYGKTHPEYYALIDGQRLIPESDGVSNARFGQPCTSNPEVVEITVQAARSYFDEHPEAHCFSLGMNDNRNFCLCEGCRALDVPGLVFRDRPVYSDRWFTYVNAVAKALQATHPGKFVGCLAYINVESPPQRIARLEPNVAIYLTQDTPQHLDPAYRDKDREFILSWVKKCDHVCKYDYYGLGWMLPRYCPHLIADDIRFQHSAGVRGFYAEAYPHWASFGPHVYLASKLWWNADRDAERLLSEFFERLFRGAAGEMRAFYDKMEEVWMRPREGRWFQGLRGLHDQIPCYTVEDVDALEALLGRAYRASRDPLVRLRIDYVRRWFPFPATLVRGWRWADEVLALPPGPAAQEKAQALRRLPARLSRAFRQAVLEDRLMPKRAYFSDGRYQARVEAPWKEKVEKAIAHAQG</sequence>
<accession>A0A1F6CUZ4</accession>
<dbReference type="GO" id="GO:0016787">
    <property type="term" value="F:hydrolase activity"/>
    <property type="evidence" value="ECO:0007669"/>
    <property type="project" value="UniProtKB-KW"/>
</dbReference>
<evidence type="ECO:0000313" key="5">
    <source>
        <dbReference type="Proteomes" id="UP000178606"/>
    </source>
</evidence>
<dbReference type="Proteomes" id="UP000178606">
    <property type="component" value="Unassembled WGS sequence"/>
</dbReference>
<evidence type="ECO:0000256" key="2">
    <source>
        <dbReference type="ARBA" id="ARBA00023295"/>
    </source>
</evidence>
<dbReference type="EMBL" id="MFKF01000130">
    <property type="protein sequence ID" value="OGG52983.1"/>
    <property type="molecule type" value="Genomic_DNA"/>
</dbReference>
<dbReference type="InterPro" id="IPR015882">
    <property type="entry name" value="HEX_bac_N"/>
</dbReference>
<protein>
    <recommendedName>
        <fullName evidence="3">Beta-hexosaminidase bacterial type N-terminal domain-containing protein</fullName>
    </recommendedName>
</protein>
<reference evidence="4 5" key="1">
    <citation type="journal article" date="2016" name="Nat. Commun.">
        <title>Thousands of microbial genomes shed light on interconnected biogeochemical processes in an aquifer system.</title>
        <authorList>
            <person name="Anantharaman K."/>
            <person name="Brown C.T."/>
            <person name="Hug L.A."/>
            <person name="Sharon I."/>
            <person name="Castelle C.J."/>
            <person name="Probst A.J."/>
            <person name="Thomas B.C."/>
            <person name="Singh A."/>
            <person name="Wilkins M.J."/>
            <person name="Karaoz U."/>
            <person name="Brodie E.L."/>
            <person name="Williams K.H."/>
            <person name="Hubbard S.S."/>
            <person name="Banfield J.F."/>
        </authorList>
    </citation>
    <scope>NUCLEOTIDE SEQUENCE [LARGE SCALE GENOMIC DNA]</scope>
    <source>
        <strain evidence="5">RIFCSPLOWO2_12_FULL_64_10</strain>
    </source>
</reference>
<keyword evidence="2" id="KW-0326">Glycosidase</keyword>
<dbReference type="Pfam" id="PF16126">
    <property type="entry name" value="DUF4838"/>
    <property type="match status" value="1"/>
</dbReference>
<name>A0A1F6CUZ4_HANXR</name>
<dbReference type="SUPFAM" id="SSF55545">
    <property type="entry name" value="beta-N-acetylhexosaminidase-like domain"/>
    <property type="match status" value="1"/>
</dbReference>
<dbReference type="Gene3D" id="3.30.379.10">
    <property type="entry name" value="Chitobiase/beta-hexosaminidase domain 2-like"/>
    <property type="match status" value="1"/>
</dbReference>
<dbReference type="InterPro" id="IPR029018">
    <property type="entry name" value="Hex-like_dom2"/>
</dbReference>
<keyword evidence="1" id="KW-0378">Hydrolase</keyword>
<proteinExistence type="predicted"/>
<dbReference type="AlphaFoldDB" id="A0A1F6CUZ4"/>
<feature type="domain" description="Beta-hexosaminidase bacterial type N-terminal" evidence="3">
    <location>
        <begin position="16"/>
        <end position="113"/>
    </location>
</feature>